<reference evidence="11 13" key="1">
    <citation type="submission" date="2014-08" db="EMBL/GenBank/DDBJ databases">
        <title>Porphyromonas crevioricanis strain:COT-253_OH1447 Genome sequencing.</title>
        <authorList>
            <person name="Wallis C."/>
            <person name="Deusch O."/>
            <person name="O'Flynn C."/>
            <person name="Davis I."/>
            <person name="Jospin G."/>
            <person name="Darling A.E."/>
            <person name="Coil D.A."/>
            <person name="Alexiev A."/>
            <person name="Horsfall A."/>
            <person name="Kirkwood N."/>
            <person name="Harris S."/>
            <person name="Eisen J.A."/>
        </authorList>
    </citation>
    <scope>NUCLEOTIDE SEQUENCE [LARGE SCALE GENOMIC DNA]</scope>
    <source>
        <strain evidence="13">COT-253 OH1447</strain>
        <strain evidence="11">COT-253_OH1447</strain>
    </source>
</reference>
<proteinExistence type="inferred from homology"/>
<gene>
    <name evidence="11" type="ORF">HQ38_06790</name>
    <name evidence="12" type="ORF">NCTC12858_00057</name>
</gene>
<dbReference type="InterPro" id="IPR006419">
    <property type="entry name" value="NMN_transpt_PnuC"/>
</dbReference>
<dbReference type="PANTHER" id="PTHR36122:SF2">
    <property type="entry name" value="NICOTINAMIDE RIBOSIDE TRANSPORTER PNUC"/>
    <property type="match status" value="1"/>
</dbReference>
<feature type="transmembrane region" description="Helical" evidence="10">
    <location>
        <begin position="6"/>
        <end position="28"/>
    </location>
</feature>
<dbReference type="AlphaFoldDB" id="A0A0A2FSW6"/>
<dbReference type="PANTHER" id="PTHR36122">
    <property type="entry name" value="NICOTINAMIDE RIBOSIDE TRANSPORTER PNUC"/>
    <property type="match status" value="1"/>
</dbReference>
<feature type="transmembrane region" description="Helical" evidence="10">
    <location>
        <begin position="182"/>
        <end position="200"/>
    </location>
</feature>
<evidence type="ECO:0000256" key="5">
    <source>
        <dbReference type="ARBA" id="ARBA00022448"/>
    </source>
</evidence>
<dbReference type="Proteomes" id="UP000030136">
    <property type="component" value="Unassembled WGS sequence"/>
</dbReference>
<feature type="transmembrane region" description="Helical" evidence="10">
    <location>
        <begin position="57"/>
        <end position="78"/>
    </location>
</feature>
<evidence type="ECO:0000313" key="11">
    <source>
        <dbReference type="EMBL" id="KGN94226.1"/>
    </source>
</evidence>
<evidence type="ECO:0000256" key="1">
    <source>
        <dbReference type="ARBA" id="ARBA00002672"/>
    </source>
</evidence>
<keyword evidence="6" id="KW-1003">Cell membrane</keyword>
<dbReference type="Proteomes" id="UP000249300">
    <property type="component" value="Chromosome 1"/>
</dbReference>
<keyword evidence="7 10" id="KW-0812">Transmembrane</keyword>
<dbReference type="eggNOG" id="COG3201">
    <property type="taxonomic scope" value="Bacteria"/>
</dbReference>
<reference evidence="12 14" key="2">
    <citation type="submission" date="2018-06" db="EMBL/GenBank/DDBJ databases">
        <authorList>
            <consortium name="Pathogen Informatics"/>
            <person name="Doyle S."/>
        </authorList>
    </citation>
    <scope>NUCLEOTIDE SEQUENCE [LARGE SCALE GENOMIC DNA]</scope>
    <source>
        <strain evidence="12 14">NCTC12858</strain>
    </source>
</reference>
<feature type="transmembrane region" description="Helical" evidence="10">
    <location>
        <begin position="35"/>
        <end position="51"/>
    </location>
</feature>
<feature type="transmembrane region" description="Helical" evidence="10">
    <location>
        <begin position="160"/>
        <end position="176"/>
    </location>
</feature>
<comment type="similarity">
    <text evidence="3">Belongs to the nicotinamide ribonucleoside (NR) uptake permease (TC 4.B.1) family.</text>
</comment>
<accession>A0A0A2FSW6</accession>
<organism evidence="11 13">
    <name type="scientific">Porphyromonas crevioricanis</name>
    <dbReference type="NCBI Taxonomy" id="393921"/>
    <lineage>
        <taxon>Bacteria</taxon>
        <taxon>Pseudomonadati</taxon>
        <taxon>Bacteroidota</taxon>
        <taxon>Bacteroidia</taxon>
        <taxon>Bacteroidales</taxon>
        <taxon>Porphyromonadaceae</taxon>
        <taxon>Porphyromonas</taxon>
    </lineage>
</organism>
<evidence type="ECO:0000256" key="4">
    <source>
        <dbReference type="ARBA" id="ARBA00017522"/>
    </source>
</evidence>
<dbReference type="NCBIfam" id="TIGR01528">
    <property type="entry name" value="NMN_trans_PnuC"/>
    <property type="match status" value="1"/>
</dbReference>
<dbReference type="EMBL" id="LS483447">
    <property type="protein sequence ID" value="SQH72251.1"/>
    <property type="molecule type" value="Genomic_DNA"/>
</dbReference>
<comment type="subcellular location">
    <subcellularLocation>
        <location evidence="2">Cell membrane</location>
        <topology evidence="2">Multi-pass membrane protein</topology>
    </subcellularLocation>
</comment>
<name>A0A0A2FSW6_9PORP</name>
<evidence type="ECO:0000313" key="12">
    <source>
        <dbReference type="EMBL" id="SQH72251.1"/>
    </source>
</evidence>
<feature type="transmembrane region" description="Helical" evidence="10">
    <location>
        <begin position="98"/>
        <end position="123"/>
    </location>
</feature>
<evidence type="ECO:0000256" key="6">
    <source>
        <dbReference type="ARBA" id="ARBA00022475"/>
    </source>
</evidence>
<keyword evidence="9 10" id="KW-0472">Membrane</keyword>
<dbReference type="GO" id="GO:0034257">
    <property type="term" value="F:nicotinamide riboside transmembrane transporter activity"/>
    <property type="evidence" value="ECO:0007669"/>
    <property type="project" value="InterPro"/>
</dbReference>
<evidence type="ECO:0000313" key="13">
    <source>
        <dbReference type="Proteomes" id="UP000030136"/>
    </source>
</evidence>
<evidence type="ECO:0000256" key="10">
    <source>
        <dbReference type="SAM" id="Phobius"/>
    </source>
</evidence>
<keyword evidence="14" id="KW-1185">Reference proteome</keyword>
<dbReference type="RefSeq" id="WP_023935820.1">
    <property type="nucleotide sequence ID" value="NZ_FUXH01000003.1"/>
</dbReference>
<evidence type="ECO:0000256" key="7">
    <source>
        <dbReference type="ARBA" id="ARBA00022692"/>
    </source>
</evidence>
<evidence type="ECO:0000256" key="8">
    <source>
        <dbReference type="ARBA" id="ARBA00022989"/>
    </source>
</evidence>
<dbReference type="EMBL" id="JQJC01000020">
    <property type="protein sequence ID" value="KGN94226.1"/>
    <property type="molecule type" value="Genomic_DNA"/>
</dbReference>
<protein>
    <recommendedName>
        <fullName evidence="4">Nicotinamide riboside transporter PnuC</fullName>
    </recommendedName>
</protein>
<evidence type="ECO:0000256" key="9">
    <source>
        <dbReference type="ARBA" id="ARBA00023136"/>
    </source>
</evidence>
<dbReference type="Pfam" id="PF04973">
    <property type="entry name" value="NMN_transporter"/>
    <property type="match status" value="1"/>
</dbReference>
<dbReference type="KEGG" id="pcre:NCTC12858_00057"/>
<dbReference type="GO" id="GO:0005886">
    <property type="term" value="C:plasma membrane"/>
    <property type="evidence" value="ECO:0007669"/>
    <property type="project" value="UniProtKB-SubCell"/>
</dbReference>
<dbReference type="OrthoDB" id="9791248at2"/>
<sequence>MDWNTISTFLQENAIELLAAAITFLWIYFEIKASMWMWPLGVILPIFWIYISMESRFYGNVVVNTYYLITTIIGWVMWARNPKGTEQGQIRTLWGKLLALSLLGMVLLAVPTYGLLSNCWGWFDIPAENTSSLPWADTLATLISFVGMIWLALKVKEQWLCWLFANIFSSIIFFHTRYWISGVVFVVNVSLSVIGYRQWIRMQRAQSQSHYSAT</sequence>
<keyword evidence="8 10" id="KW-1133">Transmembrane helix</keyword>
<evidence type="ECO:0000256" key="3">
    <source>
        <dbReference type="ARBA" id="ARBA00006669"/>
    </source>
</evidence>
<comment type="function">
    <text evidence="1">Required for nicotinamide riboside transport across the inner membrane.</text>
</comment>
<feature type="transmembrane region" description="Helical" evidence="10">
    <location>
        <begin position="135"/>
        <end position="153"/>
    </location>
</feature>
<evidence type="ECO:0000256" key="2">
    <source>
        <dbReference type="ARBA" id="ARBA00004651"/>
    </source>
</evidence>
<dbReference type="STRING" id="393921.HQ45_04305"/>
<evidence type="ECO:0000313" key="14">
    <source>
        <dbReference type="Proteomes" id="UP000249300"/>
    </source>
</evidence>
<keyword evidence="5" id="KW-0813">Transport</keyword>